<evidence type="ECO:0000256" key="5">
    <source>
        <dbReference type="ARBA" id="ARBA00022989"/>
    </source>
</evidence>
<evidence type="ECO:0000256" key="1">
    <source>
        <dbReference type="ARBA" id="ARBA00004651"/>
    </source>
</evidence>
<keyword evidence="10" id="KW-1185">Reference proteome</keyword>
<feature type="transmembrane region" description="Helical" evidence="8">
    <location>
        <begin position="149"/>
        <end position="175"/>
    </location>
</feature>
<evidence type="ECO:0000256" key="2">
    <source>
        <dbReference type="ARBA" id="ARBA00022448"/>
    </source>
</evidence>
<comment type="subcellular location">
    <subcellularLocation>
        <location evidence="1">Cell membrane</location>
        <topology evidence="1">Multi-pass membrane protein</topology>
    </subcellularLocation>
</comment>
<accession>F9UK42</accession>
<dbReference type="Pfam" id="PF02386">
    <property type="entry name" value="TrkH"/>
    <property type="match status" value="1"/>
</dbReference>
<proteinExistence type="predicted"/>
<comment type="caution">
    <text evidence="9">The sequence shown here is derived from an EMBL/GenBank/DDBJ whole genome shotgun (WGS) entry which is preliminary data.</text>
</comment>
<reference evidence="9 10" key="1">
    <citation type="journal article" date="2013" name="Genome Announc.">
        <title>Genome Sequence of Mycoplasma columbinum Strain SF7.</title>
        <authorList>
            <person name="Guo Z."/>
            <person name="Xu X."/>
            <person name="Zheng Q."/>
            <person name="Li T."/>
            <person name="Kuang S."/>
            <person name="Zhang Z."/>
            <person name="Chen Y."/>
            <person name="Lu X."/>
            <person name="Zhou R."/>
            <person name="Bi D."/>
            <person name="Jin H."/>
        </authorList>
    </citation>
    <scope>NUCLEOTIDE SEQUENCE [LARGE SCALE GENOMIC DNA]</scope>
    <source>
        <strain evidence="9 10">SF7</strain>
    </source>
</reference>
<name>F9UK42_9BACT</name>
<keyword evidence="6" id="KW-0406">Ion transport</keyword>
<evidence type="ECO:0000313" key="9">
    <source>
        <dbReference type="EMBL" id="EGV00047.1"/>
    </source>
</evidence>
<sequence length="526" mass="59181">MYRWKIKHWLRNNKLTLFIHKVSHFKRKSNKIQLIFLTYLLTVVISSIFLASPLTHTAKNPGWISYVDSLFTSISAFSDTGLVTLDTFDTWNMFGQVIIAILIFIGGIGIFALKIYILRWIFFRKKTNLNQLELVSAERGASNSRETRAIIVDSITVLLITAIIAGLGLSFYFYVAPPRVLNSSTLNFAQHQNFYENEFVGKFISPAGNWALSFRYGFFHSISALNNAGFDIVGNNSLFSYYHNIELQILFLILLIIGGLGYPVIHDILNYFRFKIKGYKRKYQWQLVTKISTTTYLLTTIIGFIILVLFETQNKSSGLFWNNQNSFYGTKAERVWSLLFMSFSSRSAGFATFPIKDLSPASIIILSIMMFIGAGPSSTGGGIRTTTMAIIIIALFSRILGRPSVRAFKRRISDSSVRNSFTVFLTSVLLVLLITLIISSSSTNYSGSADVNVFTFEHYIFETSSAFGTAGLTSGLTAKLNTASKITMAILMFIGQLGISSTILIWGRKRNYNYSYEYITQDVVTG</sequence>
<organism evidence="9 10">
    <name type="scientific">Mycoplasmopsis columbina SF7</name>
    <dbReference type="NCBI Taxonomy" id="1037410"/>
    <lineage>
        <taxon>Bacteria</taxon>
        <taxon>Bacillati</taxon>
        <taxon>Mycoplasmatota</taxon>
        <taxon>Mycoplasmoidales</taxon>
        <taxon>Metamycoplasmataceae</taxon>
        <taxon>Mycoplasmopsis</taxon>
    </lineage>
</organism>
<dbReference type="eggNOG" id="COG0168">
    <property type="taxonomic scope" value="Bacteria"/>
</dbReference>
<feature type="transmembrane region" description="Helical" evidence="8">
    <location>
        <begin position="93"/>
        <end position="117"/>
    </location>
</feature>
<evidence type="ECO:0000256" key="6">
    <source>
        <dbReference type="ARBA" id="ARBA00023065"/>
    </source>
</evidence>
<feature type="transmembrane region" description="Helical" evidence="8">
    <location>
        <begin position="358"/>
        <end position="375"/>
    </location>
</feature>
<protein>
    <submittedName>
        <fullName evidence="9">Potassium uptake protein</fullName>
    </submittedName>
</protein>
<dbReference type="GO" id="GO:0008324">
    <property type="term" value="F:monoatomic cation transmembrane transporter activity"/>
    <property type="evidence" value="ECO:0007669"/>
    <property type="project" value="InterPro"/>
</dbReference>
<dbReference type="PANTHER" id="PTHR32024">
    <property type="entry name" value="TRK SYSTEM POTASSIUM UPTAKE PROTEIN TRKG-RELATED"/>
    <property type="match status" value="1"/>
</dbReference>
<keyword evidence="2" id="KW-0813">Transport</keyword>
<evidence type="ECO:0000313" key="10">
    <source>
        <dbReference type="Proteomes" id="UP000004978"/>
    </source>
</evidence>
<gene>
    <name evidence="9" type="ORF">MCSF7_01266</name>
</gene>
<evidence type="ECO:0000256" key="3">
    <source>
        <dbReference type="ARBA" id="ARBA00022475"/>
    </source>
</evidence>
<feature type="transmembrane region" description="Helical" evidence="8">
    <location>
        <begin position="34"/>
        <end position="54"/>
    </location>
</feature>
<dbReference type="GO" id="GO:0030001">
    <property type="term" value="P:metal ion transport"/>
    <property type="evidence" value="ECO:0007669"/>
    <property type="project" value="UniProtKB-ARBA"/>
</dbReference>
<keyword evidence="4 8" id="KW-0812">Transmembrane</keyword>
<dbReference type="PANTHER" id="PTHR32024:SF1">
    <property type="entry name" value="KTR SYSTEM POTASSIUM UPTAKE PROTEIN B"/>
    <property type="match status" value="1"/>
</dbReference>
<feature type="transmembrane region" description="Helical" evidence="8">
    <location>
        <begin position="421"/>
        <end position="438"/>
    </location>
</feature>
<feature type="transmembrane region" description="Helical" evidence="8">
    <location>
        <begin position="486"/>
        <end position="506"/>
    </location>
</feature>
<dbReference type="GO" id="GO:0005886">
    <property type="term" value="C:plasma membrane"/>
    <property type="evidence" value="ECO:0007669"/>
    <property type="project" value="UniProtKB-SubCell"/>
</dbReference>
<evidence type="ECO:0000256" key="7">
    <source>
        <dbReference type="ARBA" id="ARBA00023136"/>
    </source>
</evidence>
<keyword evidence="7 8" id="KW-0472">Membrane</keyword>
<dbReference type="RefSeq" id="WP_006608660.1">
    <property type="nucleotide sequence ID" value="NZ_AFXA01000011.1"/>
</dbReference>
<evidence type="ECO:0000256" key="4">
    <source>
        <dbReference type="ARBA" id="ARBA00022692"/>
    </source>
</evidence>
<dbReference type="Proteomes" id="UP000004978">
    <property type="component" value="Unassembled WGS sequence"/>
</dbReference>
<dbReference type="AlphaFoldDB" id="F9UK42"/>
<feature type="transmembrane region" description="Helical" evidence="8">
    <location>
        <begin position="247"/>
        <end position="266"/>
    </location>
</feature>
<dbReference type="STRING" id="1037410.MCSF7_01266"/>
<keyword evidence="3" id="KW-1003">Cell membrane</keyword>
<feature type="transmembrane region" description="Helical" evidence="8">
    <location>
        <begin position="287"/>
        <end position="310"/>
    </location>
</feature>
<dbReference type="InterPro" id="IPR003445">
    <property type="entry name" value="Cat_transpt"/>
</dbReference>
<evidence type="ECO:0000256" key="8">
    <source>
        <dbReference type="SAM" id="Phobius"/>
    </source>
</evidence>
<keyword evidence="5 8" id="KW-1133">Transmembrane helix</keyword>
<dbReference type="EMBL" id="AFXA01000011">
    <property type="protein sequence ID" value="EGV00047.1"/>
    <property type="molecule type" value="Genomic_DNA"/>
</dbReference>